<keyword evidence="2" id="KW-1185">Reference proteome</keyword>
<protein>
    <submittedName>
        <fullName evidence="1">Uncharacterized protein</fullName>
    </submittedName>
</protein>
<proteinExistence type="predicted"/>
<dbReference type="OrthoDB" id="6076461at2"/>
<dbReference type="AlphaFoldDB" id="A0A1H7GQ19"/>
<dbReference type="EMBL" id="FOAS01000002">
    <property type="protein sequence ID" value="SEK40198.1"/>
    <property type="molecule type" value="Genomic_DNA"/>
</dbReference>
<sequence>MSASPQPLVNDWDALEKESHLEWDLDSITNRREAIDFLRRFENRLCIYSGFVEKLYSAYSFVVPEDDERGALTILPDERNWHDTFHDIPACAVEETGIHIMPGETMGHAGLYLKIPGLNRLAGSKELPFREGLKDLVQRYKAAGDTFLPVLVKGDLREYESRLPSLHLHRVRLDRLEHLSALSRQMLRRAIADHLIALFQHHS</sequence>
<reference evidence="1 2" key="1">
    <citation type="submission" date="2016-10" db="EMBL/GenBank/DDBJ databases">
        <authorList>
            <person name="de Groot N.N."/>
        </authorList>
    </citation>
    <scope>NUCLEOTIDE SEQUENCE [LARGE SCALE GENOMIC DNA]</scope>
    <source>
        <strain evidence="1 2">JCM 19513</strain>
    </source>
</reference>
<evidence type="ECO:0000313" key="1">
    <source>
        <dbReference type="EMBL" id="SEK40198.1"/>
    </source>
</evidence>
<accession>A0A1H7GQ19</accession>
<gene>
    <name evidence="1" type="ORF">SAMN05216214_102152</name>
</gene>
<evidence type="ECO:0000313" key="2">
    <source>
        <dbReference type="Proteomes" id="UP000185766"/>
    </source>
</evidence>
<dbReference type="RefSeq" id="WP_071872157.1">
    <property type="nucleotide sequence ID" value="NZ_FOAS01000002.1"/>
</dbReference>
<organism evidence="1 2">
    <name type="scientific">Atopomonas hussainii</name>
    <dbReference type="NCBI Taxonomy" id="1429083"/>
    <lineage>
        <taxon>Bacteria</taxon>
        <taxon>Pseudomonadati</taxon>
        <taxon>Pseudomonadota</taxon>
        <taxon>Gammaproteobacteria</taxon>
        <taxon>Pseudomonadales</taxon>
        <taxon>Pseudomonadaceae</taxon>
        <taxon>Atopomonas</taxon>
    </lineage>
</organism>
<dbReference type="Proteomes" id="UP000185766">
    <property type="component" value="Unassembled WGS sequence"/>
</dbReference>
<name>A0A1H7GQ19_9GAMM</name>